<sequence>MKKQLQQRLQSLKAEFEAGQKMLADLESQQLKVRETLLRISGAIQVLEEELVKADSEANGSSSELLNSIEPLVEMNDSR</sequence>
<dbReference type="RefSeq" id="WP_073596997.1">
    <property type="nucleotide sequence ID" value="NZ_MRCE01000052.1"/>
</dbReference>
<dbReference type="OrthoDB" id="466952at2"/>
<reference evidence="2 3" key="1">
    <citation type="submission" date="2016-11" db="EMBL/GenBank/DDBJ databases">
        <title>Draft Genome Sequences of Nine Cyanobacterial Strains from Diverse Habitats.</title>
        <authorList>
            <person name="Zhu T."/>
            <person name="Hou S."/>
            <person name="Lu X."/>
            <person name="Hess W.R."/>
        </authorList>
    </citation>
    <scope>NUCLEOTIDE SEQUENCE [LARGE SCALE GENOMIC DNA]</scope>
    <source>
        <strain evidence="2 3">IAM M-71</strain>
    </source>
</reference>
<gene>
    <name evidence="2" type="ORF">NIES2119_29190</name>
</gene>
<proteinExistence type="predicted"/>
<protein>
    <submittedName>
        <fullName evidence="2">Uncharacterized protein</fullName>
    </submittedName>
</protein>
<evidence type="ECO:0000313" key="3">
    <source>
        <dbReference type="Proteomes" id="UP000185860"/>
    </source>
</evidence>
<comment type="caution">
    <text evidence="2">The sequence shown here is derived from an EMBL/GenBank/DDBJ whole genome shotgun (WGS) entry which is preliminary data.</text>
</comment>
<name>A0A1U7I502_9CYAN</name>
<dbReference type="Proteomes" id="UP000185860">
    <property type="component" value="Unassembled WGS sequence"/>
</dbReference>
<organism evidence="2 3">
    <name type="scientific">[Phormidium ambiguum] IAM M-71</name>
    <dbReference type="NCBI Taxonomy" id="454136"/>
    <lineage>
        <taxon>Bacteria</taxon>
        <taxon>Bacillati</taxon>
        <taxon>Cyanobacteriota</taxon>
        <taxon>Cyanophyceae</taxon>
        <taxon>Oscillatoriophycideae</taxon>
        <taxon>Aerosakkonematales</taxon>
        <taxon>Aerosakkonemataceae</taxon>
        <taxon>Floridanema</taxon>
    </lineage>
</organism>
<accession>A0A1U7I502</accession>
<dbReference type="STRING" id="454136.NIES2119_29190"/>
<feature type="region of interest" description="Disordered" evidence="1">
    <location>
        <begin position="56"/>
        <end position="79"/>
    </location>
</feature>
<dbReference type="AlphaFoldDB" id="A0A1U7I502"/>
<evidence type="ECO:0000313" key="2">
    <source>
        <dbReference type="EMBL" id="OKH31285.1"/>
    </source>
</evidence>
<evidence type="ECO:0000256" key="1">
    <source>
        <dbReference type="SAM" id="MobiDB-lite"/>
    </source>
</evidence>
<dbReference type="EMBL" id="MRCE01000052">
    <property type="protein sequence ID" value="OKH31285.1"/>
    <property type="molecule type" value="Genomic_DNA"/>
</dbReference>